<evidence type="ECO:0000256" key="1">
    <source>
        <dbReference type="SAM" id="Phobius"/>
    </source>
</evidence>
<name>A0ABU8BT65_9RHOB</name>
<proteinExistence type="predicted"/>
<accession>A0ABU8BT65</accession>
<dbReference type="SUPFAM" id="SSF55073">
    <property type="entry name" value="Nucleotide cyclase"/>
    <property type="match status" value="1"/>
</dbReference>
<dbReference type="Pfam" id="PF00211">
    <property type="entry name" value="Guanylate_cyc"/>
    <property type="match status" value="1"/>
</dbReference>
<dbReference type="CDD" id="cd07302">
    <property type="entry name" value="CHD"/>
    <property type="match status" value="1"/>
</dbReference>
<keyword evidence="1" id="KW-0812">Transmembrane</keyword>
<dbReference type="SMART" id="SM01080">
    <property type="entry name" value="CHASE2"/>
    <property type="match status" value="1"/>
</dbReference>
<dbReference type="EC" id="4.6.1.-" evidence="3"/>
<dbReference type="PANTHER" id="PTHR43081:SF20">
    <property type="entry name" value="TWO-COMPONENT RESPONSE REGULATOR"/>
    <property type="match status" value="1"/>
</dbReference>
<dbReference type="PROSITE" id="PS50125">
    <property type="entry name" value="GUANYLATE_CYCLASE_2"/>
    <property type="match status" value="1"/>
</dbReference>
<evidence type="ECO:0000259" key="2">
    <source>
        <dbReference type="PROSITE" id="PS50125"/>
    </source>
</evidence>
<dbReference type="PANTHER" id="PTHR43081">
    <property type="entry name" value="ADENYLATE CYCLASE, TERMINAL-DIFFERENTIATION SPECIFIC-RELATED"/>
    <property type="match status" value="1"/>
</dbReference>
<dbReference type="RefSeq" id="WP_335421243.1">
    <property type="nucleotide sequence ID" value="NZ_JBALHR010000003.1"/>
</dbReference>
<dbReference type="SMART" id="SM00044">
    <property type="entry name" value="CYCc"/>
    <property type="match status" value="1"/>
</dbReference>
<dbReference type="InterPro" id="IPR029787">
    <property type="entry name" value="Nucleotide_cyclase"/>
</dbReference>
<evidence type="ECO:0000313" key="3">
    <source>
        <dbReference type="EMBL" id="MEH7827862.1"/>
    </source>
</evidence>
<dbReference type="Proteomes" id="UP001431963">
    <property type="component" value="Unassembled WGS sequence"/>
</dbReference>
<dbReference type="EMBL" id="JBALHR010000003">
    <property type="protein sequence ID" value="MEH7827862.1"/>
    <property type="molecule type" value="Genomic_DNA"/>
</dbReference>
<keyword evidence="4" id="KW-1185">Reference proteome</keyword>
<feature type="transmembrane region" description="Helical" evidence="1">
    <location>
        <begin position="359"/>
        <end position="377"/>
    </location>
</feature>
<protein>
    <submittedName>
        <fullName evidence="3">Adenylate/guanylate cyclase domain-containing protein</fullName>
        <ecNumber evidence="3">4.6.1.-</ecNumber>
    </submittedName>
</protein>
<dbReference type="InterPro" id="IPR007890">
    <property type="entry name" value="CHASE2"/>
</dbReference>
<gene>
    <name evidence="3" type="ORF">V6590_06860</name>
</gene>
<reference evidence="3" key="1">
    <citation type="submission" date="2024-02" db="EMBL/GenBank/DDBJ databases">
        <title>Genome sequences of strain Gemmobacter sp. JM10B15.</title>
        <authorList>
            <person name="Zhang M."/>
        </authorList>
    </citation>
    <scope>NUCLEOTIDE SEQUENCE</scope>
    <source>
        <strain evidence="3">JM10B15</strain>
    </source>
</reference>
<keyword evidence="3" id="KW-0456">Lyase</keyword>
<feature type="transmembrane region" description="Helical" evidence="1">
    <location>
        <begin position="324"/>
        <end position="347"/>
    </location>
</feature>
<dbReference type="GO" id="GO:0016829">
    <property type="term" value="F:lyase activity"/>
    <property type="evidence" value="ECO:0007669"/>
    <property type="project" value="UniProtKB-KW"/>
</dbReference>
<comment type="caution">
    <text evidence="3">The sequence shown here is derived from an EMBL/GenBank/DDBJ whole genome shotgun (WGS) entry which is preliminary data.</text>
</comment>
<dbReference type="InterPro" id="IPR001054">
    <property type="entry name" value="A/G_cyclase"/>
</dbReference>
<dbReference type="InterPro" id="IPR050697">
    <property type="entry name" value="Adenylyl/Guanylyl_Cyclase_3/4"/>
</dbReference>
<feature type="transmembrane region" description="Helical" evidence="1">
    <location>
        <begin position="298"/>
        <end position="317"/>
    </location>
</feature>
<dbReference type="Pfam" id="PF05226">
    <property type="entry name" value="CHASE2"/>
    <property type="match status" value="1"/>
</dbReference>
<sequence length="585" mass="60544">MKRGWALAVLGAVLALALIFARPPEGLRLWQERVFDRVLLALPLLPDRRAVVVDIGAQDDLGRVWDRISTARLSARIAASQPRVVGFDLLFAGSCDRPETAALARGLQALPAVLGFLLTDRRGPPLPDPHLAVAGGAELWQAEGSDLPCDSLPGQRAAMVLMGDADALVRRVPVGVAVDGVAQASLPVALAAAVGGGQVLAGPGWLRIATQGFVAEGGSLRIQPSPPAIWAARRVDAAELLAGRADLPHGAMVLVGSSLPQRGGLRPTAASPVAPSVQIMADAVEGLVSGHLPARAGWAAWLEAGFVLLAGLAGFAMMARLRPALAAAGCLAAAGLWAAGALTLWHAGGWLVDPVTPGLALLLVLLAALVARATLAARAERALRARMGQVMPAALVARVAANPGLLRLEGEAREITALFTDIEGFSIATAEMGPREMVARLDAYFTLTCAIVLRHGGMIDKLVGDSIHALFNAPLDQPGHEAAALACAREILSATEAFRAAHGGFGRTRIGLEVGQAVLGDVGFGGKIDYTAHGAAVNLAARLQEVNKQFGTQICAGPELGRRLGLVPLGEIEVRSFGRLTVFGG</sequence>
<keyword evidence="1" id="KW-1133">Transmembrane helix</keyword>
<feature type="domain" description="Guanylate cyclase" evidence="2">
    <location>
        <begin position="416"/>
        <end position="544"/>
    </location>
</feature>
<keyword evidence="1" id="KW-0472">Membrane</keyword>
<organism evidence="3 4">
    <name type="scientific">Gemmobacter denitrificans</name>
    <dbReference type="NCBI Taxonomy" id="3123040"/>
    <lineage>
        <taxon>Bacteria</taxon>
        <taxon>Pseudomonadati</taxon>
        <taxon>Pseudomonadota</taxon>
        <taxon>Alphaproteobacteria</taxon>
        <taxon>Rhodobacterales</taxon>
        <taxon>Paracoccaceae</taxon>
        <taxon>Gemmobacter</taxon>
    </lineage>
</organism>
<dbReference type="Gene3D" id="3.30.70.1230">
    <property type="entry name" value="Nucleotide cyclase"/>
    <property type="match status" value="1"/>
</dbReference>
<evidence type="ECO:0000313" key="4">
    <source>
        <dbReference type="Proteomes" id="UP001431963"/>
    </source>
</evidence>